<dbReference type="PANTHER" id="PTHR47939:SF5">
    <property type="entry name" value="PENTACOTRIPEPTIDE-REPEAT REGION OF PRORP DOMAIN-CONTAINING PROTEIN"/>
    <property type="match status" value="1"/>
</dbReference>
<comment type="caution">
    <text evidence="5">The sequence shown here is derived from an EMBL/GenBank/DDBJ whole genome shotgun (WGS) entry which is preliminary data.</text>
</comment>
<protein>
    <submittedName>
        <fullName evidence="5">Pentatricopeptide repeat-containing protein</fullName>
    </submittedName>
</protein>
<evidence type="ECO:0000256" key="1">
    <source>
        <dbReference type="ARBA" id="ARBA00007626"/>
    </source>
</evidence>
<dbReference type="PROSITE" id="PS51375">
    <property type="entry name" value="PPR"/>
    <property type="match status" value="7"/>
</dbReference>
<dbReference type="EMBL" id="JABWDY010022430">
    <property type="protein sequence ID" value="KAF5191725.1"/>
    <property type="molecule type" value="Genomic_DNA"/>
</dbReference>
<dbReference type="OrthoDB" id="185373at2759"/>
<feature type="repeat" description="PPR" evidence="3">
    <location>
        <begin position="528"/>
        <end position="562"/>
    </location>
</feature>
<dbReference type="PANTHER" id="PTHR47939">
    <property type="entry name" value="MEMBRANE-ASSOCIATED SALT-INDUCIBLE PROTEIN-LIKE"/>
    <property type="match status" value="1"/>
</dbReference>
<dbReference type="AlphaFoldDB" id="A0A7J6W5V7"/>
<feature type="repeat" description="PPR" evidence="3">
    <location>
        <begin position="426"/>
        <end position="460"/>
    </location>
</feature>
<dbReference type="Gene3D" id="1.25.40.10">
    <property type="entry name" value="Tetratricopeptide repeat domain"/>
    <property type="match status" value="3"/>
</dbReference>
<feature type="compositionally biased region" description="Polar residues" evidence="4">
    <location>
        <begin position="590"/>
        <end position="609"/>
    </location>
</feature>
<comment type="similarity">
    <text evidence="1">Belongs to the PPR family. P subfamily.</text>
</comment>
<dbReference type="InterPro" id="IPR002885">
    <property type="entry name" value="PPR_rpt"/>
</dbReference>
<keyword evidence="2" id="KW-0677">Repeat</keyword>
<evidence type="ECO:0000256" key="4">
    <source>
        <dbReference type="SAM" id="MobiDB-lite"/>
    </source>
</evidence>
<dbReference type="Proteomes" id="UP000554482">
    <property type="component" value="Unassembled WGS sequence"/>
</dbReference>
<dbReference type="Pfam" id="PF13041">
    <property type="entry name" value="PPR_2"/>
    <property type="match status" value="3"/>
</dbReference>
<dbReference type="InterPro" id="IPR050667">
    <property type="entry name" value="PPR-containing_protein"/>
</dbReference>
<feature type="repeat" description="PPR" evidence="3">
    <location>
        <begin position="356"/>
        <end position="390"/>
    </location>
</feature>
<dbReference type="InterPro" id="IPR011990">
    <property type="entry name" value="TPR-like_helical_dom_sf"/>
</dbReference>
<feature type="region of interest" description="Disordered" evidence="4">
    <location>
        <begin position="576"/>
        <end position="634"/>
    </location>
</feature>
<feature type="region of interest" description="Disordered" evidence="4">
    <location>
        <begin position="117"/>
        <end position="141"/>
    </location>
</feature>
<feature type="repeat" description="PPR" evidence="3">
    <location>
        <begin position="391"/>
        <end position="425"/>
    </location>
</feature>
<name>A0A7J6W5V7_THATH</name>
<organism evidence="5 6">
    <name type="scientific">Thalictrum thalictroides</name>
    <name type="common">Rue-anemone</name>
    <name type="synonym">Anemone thalictroides</name>
    <dbReference type="NCBI Taxonomy" id="46969"/>
    <lineage>
        <taxon>Eukaryota</taxon>
        <taxon>Viridiplantae</taxon>
        <taxon>Streptophyta</taxon>
        <taxon>Embryophyta</taxon>
        <taxon>Tracheophyta</taxon>
        <taxon>Spermatophyta</taxon>
        <taxon>Magnoliopsida</taxon>
        <taxon>Ranunculales</taxon>
        <taxon>Ranunculaceae</taxon>
        <taxon>Thalictroideae</taxon>
        <taxon>Thalictrum</taxon>
    </lineage>
</organism>
<feature type="compositionally biased region" description="Acidic residues" evidence="4">
    <location>
        <begin position="124"/>
        <end position="136"/>
    </location>
</feature>
<feature type="repeat" description="PPR" evidence="3">
    <location>
        <begin position="320"/>
        <end position="355"/>
    </location>
</feature>
<proteinExistence type="inferred from homology"/>
<reference evidence="5 6" key="1">
    <citation type="submission" date="2020-06" db="EMBL/GenBank/DDBJ databases">
        <title>Transcriptomic and genomic resources for Thalictrum thalictroides and T. hernandezii: Facilitating candidate gene discovery in an emerging model plant lineage.</title>
        <authorList>
            <person name="Arias T."/>
            <person name="Riano-Pachon D.M."/>
            <person name="Di Stilio V.S."/>
        </authorList>
    </citation>
    <scope>NUCLEOTIDE SEQUENCE [LARGE SCALE GENOMIC DNA]</scope>
    <source>
        <strain evidence="6">cv. WT478/WT964</strain>
        <tissue evidence="5">Leaves</tissue>
    </source>
</reference>
<feature type="repeat" description="PPR" evidence="3">
    <location>
        <begin position="493"/>
        <end position="527"/>
    </location>
</feature>
<evidence type="ECO:0000256" key="3">
    <source>
        <dbReference type="PROSITE-ProRule" id="PRU00708"/>
    </source>
</evidence>
<evidence type="ECO:0000256" key="2">
    <source>
        <dbReference type="ARBA" id="ARBA00022737"/>
    </source>
</evidence>
<dbReference type="Pfam" id="PF01535">
    <property type="entry name" value="PPR"/>
    <property type="match status" value="1"/>
</dbReference>
<accession>A0A7J6W5V7</accession>
<feature type="repeat" description="PPR" evidence="3">
    <location>
        <begin position="213"/>
        <end position="247"/>
    </location>
</feature>
<gene>
    <name evidence="5" type="ORF">FRX31_018693</name>
</gene>
<feature type="compositionally biased region" description="Basic and acidic residues" evidence="4">
    <location>
        <begin position="610"/>
        <end position="634"/>
    </location>
</feature>
<sequence length="634" mass="72712">MKLNPISGQGFRFAPNFIEAFTQTLCGHRFVMYRSLVFTLSNLGRRFNYCVFSICIRNHVTPSSSKLTQFVNSLQTSELHTSSSKSVISWSPSFSAQFFSSSSNTFNEIQTIGVEKVGDHGDRSDDDNDENDEDEVTGLSSKDENLIQNTDRIVGVLAEFGDGGKEAKLKLEQCGITATRELVVEVLSRVRNDWAAAFTFFLWAGKQEGYSHSVREYHSIISILGKMRKFDTAWALIDEMKGDKTGPSLVNPQTLLIMIRKYCAVHDVAKAINTFYALKRFKFEIGLEEFQDLLSALCRYKNVQDAEHLLFCNEKVFPLNTKSFNIILNGWCNMVVNLGEAKRFWRLMSRKGIERDTVSYSSMISCFSKVSNLHEVLKLFNQMKDLSVAPDQKVYNAVIHALAKGNHVKEAFDLLKAMEEKGFKPNVATYNSLIKPLCKARRVDDARMVFDEMIQKGFSPTIRTYHAFFSILRTGEEVFELLEKMKITGCLPINDTYIMLIRKFCRWHQIEYVFKLWNEMCKNGISPDRSSYIVLIHGLFLNGKLEEAWKYYEEMKEKGFLPEPKTEEMLQAYTSARQTAGTPRLDTKDYQANSYNSTKNAKVNSNTSSHGKDFLKRPETRKVTREKGFSFWEK</sequence>
<evidence type="ECO:0000313" key="5">
    <source>
        <dbReference type="EMBL" id="KAF5191725.1"/>
    </source>
</evidence>
<dbReference type="NCBIfam" id="TIGR00756">
    <property type="entry name" value="PPR"/>
    <property type="match status" value="6"/>
</dbReference>
<keyword evidence="6" id="KW-1185">Reference proteome</keyword>
<evidence type="ECO:0000313" key="6">
    <source>
        <dbReference type="Proteomes" id="UP000554482"/>
    </source>
</evidence>